<evidence type="ECO:0000313" key="4">
    <source>
        <dbReference type="Proteomes" id="UP000267536"/>
    </source>
</evidence>
<dbReference type="AlphaFoldDB" id="A0A3N4H1A2"/>
<sequence length="134" mass="14241">MEPFVLGEGGDPDDDAAAGLWHGDAESQDADHLAGLPDTPLPGEEPDAGADDHLWMYDDGRIWDLGPADVDTDADGVADSLTRAGPDGMTVYTDRDHDGRVDTITHIGSDGDYEAHRLAADGRTWVPTDSGRLD</sequence>
<dbReference type="EMBL" id="RKMH01000010">
    <property type="protein sequence ID" value="RPA58984.1"/>
    <property type="molecule type" value="Genomic_DNA"/>
</dbReference>
<dbReference type="InterPro" id="IPR046543">
    <property type="entry name" value="DUF6802"/>
</dbReference>
<dbReference type="RefSeq" id="WP_123931129.1">
    <property type="nucleotide sequence ID" value="NZ_JBPSDP010000010.1"/>
</dbReference>
<reference evidence="3 4" key="1">
    <citation type="submission" date="2018-11" db="EMBL/GenBank/DDBJ databases">
        <title>Draft genome sequence of Gordonia sp. RS15-1S isolated from rice stems.</title>
        <authorList>
            <person name="Muangham S."/>
        </authorList>
    </citation>
    <scope>NUCLEOTIDE SEQUENCE [LARGE SCALE GENOMIC DNA]</scope>
    <source>
        <strain evidence="3 4">RS15-1S</strain>
    </source>
</reference>
<proteinExistence type="predicted"/>
<feature type="compositionally biased region" description="Basic and acidic residues" evidence="1">
    <location>
        <begin position="23"/>
        <end position="32"/>
    </location>
</feature>
<evidence type="ECO:0000313" key="3">
    <source>
        <dbReference type="EMBL" id="RPA58984.1"/>
    </source>
</evidence>
<protein>
    <recommendedName>
        <fullName evidence="2">DUF6802 domain-containing protein</fullName>
    </recommendedName>
</protein>
<comment type="caution">
    <text evidence="3">The sequence shown here is derived from an EMBL/GenBank/DDBJ whole genome shotgun (WGS) entry which is preliminary data.</text>
</comment>
<organism evidence="3 4">
    <name type="scientific">Gordonia oryzae</name>
    <dbReference type="NCBI Taxonomy" id="2487349"/>
    <lineage>
        <taxon>Bacteria</taxon>
        <taxon>Bacillati</taxon>
        <taxon>Actinomycetota</taxon>
        <taxon>Actinomycetes</taxon>
        <taxon>Mycobacteriales</taxon>
        <taxon>Gordoniaceae</taxon>
        <taxon>Gordonia</taxon>
    </lineage>
</organism>
<feature type="domain" description="DUF6802" evidence="2">
    <location>
        <begin position="65"/>
        <end position="134"/>
    </location>
</feature>
<accession>A0A3N4H1A2</accession>
<evidence type="ECO:0000256" key="1">
    <source>
        <dbReference type="SAM" id="MobiDB-lite"/>
    </source>
</evidence>
<name>A0A3N4H1A2_9ACTN</name>
<feature type="region of interest" description="Disordered" evidence="1">
    <location>
        <begin position="1"/>
        <end position="51"/>
    </location>
</feature>
<dbReference type="OrthoDB" id="4375009at2"/>
<evidence type="ECO:0000259" key="2">
    <source>
        <dbReference type="Pfam" id="PF20615"/>
    </source>
</evidence>
<dbReference type="Pfam" id="PF20615">
    <property type="entry name" value="DUF6802"/>
    <property type="match status" value="1"/>
</dbReference>
<gene>
    <name evidence="3" type="ORF">EF294_14205</name>
</gene>
<keyword evidence="4" id="KW-1185">Reference proteome</keyword>
<dbReference type="Proteomes" id="UP000267536">
    <property type="component" value="Unassembled WGS sequence"/>
</dbReference>